<dbReference type="AlphaFoldDB" id="A0A154PFC7"/>
<protein>
    <submittedName>
        <fullName evidence="1">Uncharacterized protein</fullName>
    </submittedName>
</protein>
<keyword evidence="2" id="KW-1185">Reference proteome</keyword>
<gene>
    <name evidence="1" type="ORF">WN55_01954</name>
</gene>
<dbReference type="Gene3D" id="1.25.70.10">
    <property type="entry name" value="Transcription termination factor 3, mitochondrial"/>
    <property type="match status" value="1"/>
</dbReference>
<sequence>NMTVNMDNPYYLLNCLNIDSKVLSHRILLLEEMGARNISLEHISRFPTFMLKTIKSFKRYHNIPHDECIAKNIFKSIGLTYDANFETKESSTCMSQLYLLCLAYYKTVYLNIEVTQFLWKKYRSFRVLHKLANIFKKDLRLSKDFLNRNSFLLNLDLDQVTNFINKFKSVQICGVDSYDVIRKCPRLLRWDANNTIDLLDICNKYGISDEIIHQHIDVLRLKKHDFINRYSTLANHPEFSVWIKHPMLPYVMLIIKCAMERVEILRSMNRLGNISFHTLYTTRRTFFRSYAHGRHPQVAKRRCFQFIFKEHLGEDYLHLSNYITRHPHWRNIPFSHVAKMLKYLKSIYSVEDISQNIQIILYPQDVIKKMLTTINDRCAANKENDFTPSQRLALCVYMLEKMYHFTGDAVWKIMYSDENENTMLNAPENRDDVNFEDFDECLNGV</sequence>
<accession>A0A154PFC7</accession>
<dbReference type="EMBL" id="KQ434892">
    <property type="protein sequence ID" value="KZC10517.1"/>
    <property type="molecule type" value="Genomic_DNA"/>
</dbReference>
<evidence type="ECO:0000313" key="2">
    <source>
        <dbReference type="Proteomes" id="UP000076502"/>
    </source>
</evidence>
<dbReference type="InterPro" id="IPR038538">
    <property type="entry name" value="MTERF_sf"/>
</dbReference>
<dbReference type="STRING" id="178035.A0A154PFC7"/>
<name>A0A154PFC7_DUFNO</name>
<dbReference type="OrthoDB" id="10064535at2759"/>
<reference evidence="1 2" key="1">
    <citation type="submission" date="2015-07" db="EMBL/GenBank/DDBJ databases">
        <title>The genome of Dufourea novaeangliae.</title>
        <authorList>
            <person name="Pan H."/>
            <person name="Kapheim K."/>
        </authorList>
    </citation>
    <scope>NUCLEOTIDE SEQUENCE [LARGE SCALE GENOMIC DNA]</scope>
    <source>
        <strain evidence="1">0120121106</strain>
        <tissue evidence="1">Whole body</tissue>
    </source>
</reference>
<evidence type="ECO:0000313" key="1">
    <source>
        <dbReference type="EMBL" id="KZC10517.1"/>
    </source>
</evidence>
<feature type="non-terminal residue" evidence="1">
    <location>
        <position position="1"/>
    </location>
</feature>
<organism evidence="1 2">
    <name type="scientific">Dufourea novaeangliae</name>
    <name type="common">Sweat bee</name>
    <dbReference type="NCBI Taxonomy" id="178035"/>
    <lineage>
        <taxon>Eukaryota</taxon>
        <taxon>Metazoa</taxon>
        <taxon>Ecdysozoa</taxon>
        <taxon>Arthropoda</taxon>
        <taxon>Hexapoda</taxon>
        <taxon>Insecta</taxon>
        <taxon>Pterygota</taxon>
        <taxon>Neoptera</taxon>
        <taxon>Endopterygota</taxon>
        <taxon>Hymenoptera</taxon>
        <taxon>Apocrita</taxon>
        <taxon>Aculeata</taxon>
        <taxon>Apoidea</taxon>
        <taxon>Anthophila</taxon>
        <taxon>Halictidae</taxon>
        <taxon>Rophitinae</taxon>
        <taxon>Dufourea</taxon>
    </lineage>
</organism>
<dbReference type="Proteomes" id="UP000076502">
    <property type="component" value="Unassembled WGS sequence"/>
</dbReference>
<proteinExistence type="predicted"/>